<protein>
    <submittedName>
        <fullName evidence="2">Transcriptional regulator</fullName>
    </submittedName>
</protein>
<dbReference type="InterPro" id="IPR000600">
    <property type="entry name" value="ROK"/>
</dbReference>
<dbReference type="PANTHER" id="PTHR18964">
    <property type="entry name" value="ROK (REPRESSOR, ORF, KINASE) FAMILY"/>
    <property type="match status" value="1"/>
</dbReference>
<dbReference type="RefSeq" id="WP_169172937.1">
    <property type="nucleotide sequence ID" value="NZ_JAAIII010000007.1"/>
</dbReference>
<evidence type="ECO:0000256" key="1">
    <source>
        <dbReference type="ARBA" id="ARBA00006479"/>
    </source>
</evidence>
<dbReference type="Gene3D" id="3.30.420.40">
    <property type="match status" value="2"/>
</dbReference>
<organism evidence="2 3">
    <name type="scientific">Bifidobacterium oedipodis</name>
    <dbReference type="NCBI Taxonomy" id="2675322"/>
    <lineage>
        <taxon>Bacteria</taxon>
        <taxon>Bacillati</taxon>
        <taxon>Actinomycetota</taxon>
        <taxon>Actinomycetes</taxon>
        <taxon>Bifidobacteriales</taxon>
        <taxon>Bifidobacteriaceae</taxon>
        <taxon>Bifidobacterium</taxon>
    </lineage>
</organism>
<dbReference type="EMBL" id="JAAIII010000007">
    <property type="protein sequence ID" value="NMM94927.1"/>
    <property type="molecule type" value="Genomic_DNA"/>
</dbReference>
<dbReference type="InterPro" id="IPR043129">
    <property type="entry name" value="ATPase_NBD"/>
</dbReference>
<evidence type="ECO:0000313" key="3">
    <source>
        <dbReference type="Proteomes" id="UP000532194"/>
    </source>
</evidence>
<dbReference type="CDD" id="cd24152">
    <property type="entry name" value="ASKHA_NBD_ROK-like"/>
    <property type="match status" value="1"/>
</dbReference>
<comment type="similarity">
    <text evidence="1">Belongs to the ROK (NagC/XylR) family.</text>
</comment>
<sequence length="302" mass="32997">MAVRPQVLVFDVGPYFIRHALFTDGEPGMVGSIVTPSDGAESFYRALADVSNAHGDKLDGIAISFPGFVDVKRQKTITAGPLPALYKHSVADELKEYLDHPVPVWLENDANCAAIAEQRSGNARKLQDFVLVTVDHGIGGAVFLDGKIHRGRDWRAGEFGMMITNYEAGGVSNLHTYASTAALAERWAEAADAPADSVVATSMLRRLGEPQVREIVERWADYLAVGIFNVVSALDPECVLIGGAASREVTLLPLLREALDRIPYWKDFRTPIKRCRHSGNAGLIGAYYAFMIEVMHESEPEA</sequence>
<comment type="caution">
    <text evidence="2">The sequence shown here is derived from an EMBL/GenBank/DDBJ whole genome shotgun (WGS) entry which is preliminary data.</text>
</comment>
<proteinExistence type="inferred from homology"/>
<dbReference type="Pfam" id="PF00480">
    <property type="entry name" value="ROK"/>
    <property type="match status" value="1"/>
</dbReference>
<evidence type="ECO:0000313" key="2">
    <source>
        <dbReference type="EMBL" id="NMM94927.1"/>
    </source>
</evidence>
<dbReference type="Proteomes" id="UP000532194">
    <property type="component" value="Unassembled WGS sequence"/>
</dbReference>
<dbReference type="PANTHER" id="PTHR18964:SF165">
    <property type="entry name" value="BETA-GLUCOSIDE KINASE"/>
    <property type="match status" value="1"/>
</dbReference>
<reference evidence="2 3" key="1">
    <citation type="submission" date="2020-02" db="EMBL/GenBank/DDBJ databases">
        <title>Characterization of phylogenetic diversity of novel bifidobacterial species isolated in Czech ZOOs.</title>
        <authorList>
            <person name="Lugli G.A."/>
            <person name="Vera N.B."/>
            <person name="Ventura M."/>
        </authorList>
    </citation>
    <scope>NUCLEOTIDE SEQUENCE [LARGE SCALE GENOMIC DNA]</scope>
    <source>
        <strain evidence="2 3">DSM 109957</strain>
    </source>
</reference>
<keyword evidence="3" id="KW-1185">Reference proteome</keyword>
<dbReference type="SUPFAM" id="SSF53067">
    <property type="entry name" value="Actin-like ATPase domain"/>
    <property type="match status" value="1"/>
</dbReference>
<name>A0A7Y0ER79_9BIFI</name>
<dbReference type="AlphaFoldDB" id="A0A7Y0ER79"/>
<gene>
    <name evidence="2" type="ORF">G1C95_2115</name>
</gene>
<accession>A0A7Y0ER79</accession>